<evidence type="ECO:0000313" key="1">
    <source>
        <dbReference type="EMBL" id="PPK74132.1"/>
    </source>
</evidence>
<accession>A0A2S6H9F9</accession>
<organism evidence="1 2">
    <name type="scientific">Methylobacter tundripaludum</name>
    <dbReference type="NCBI Taxonomy" id="173365"/>
    <lineage>
        <taxon>Bacteria</taxon>
        <taxon>Pseudomonadati</taxon>
        <taxon>Pseudomonadota</taxon>
        <taxon>Gammaproteobacteria</taxon>
        <taxon>Methylococcales</taxon>
        <taxon>Methylococcaceae</taxon>
        <taxon>Methylobacter</taxon>
    </lineage>
</organism>
<dbReference type="EMBL" id="PTIZ01000011">
    <property type="protein sequence ID" value="PPK74132.1"/>
    <property type="molecule type" value="Genomic_DNA"/>
</dbReference>
<proteinExistence type="predicted"/>
<comment type="caution">
    <text evidence="1">The sequence shown here is derived from an EMBL/GenBank/DDBJ whole genome shotgun (WGS) entry which is preliminary data.</text>
</comment>
<dbReference type="Proteomes" id="UP000240010">
    <property type="component" value="Unassembled WGS sequence"/>
</dbReference>
<dbReference type="AlphaFoldDB" id="A0A2S6H9F9"/>
<sequence length="71" mass="8457">MLKMFIPVSCIDISNPNNIIFTYIVSIWHFNHHQMSAHIVIHLRHKLDLINTLNQSKVNYLEFLWLSCHRG</sequence>
<evidence type="ECO:0000313" key="2">
    <source>
        <dbReference type="Proteomes" id="UP000240010"/>
    </source>
</evidence>
<protein>
    <submittedName>
        <fullName evidence="1">Uncharacterized protein</fullName>
    </submittedName>
</protein>
<gene>
    <name evidence="1" type="ORF">B0F87_11163</name>
</gene>
<reference evidence="1 2" key="1">
    <citation type="submission" date="2018-02" db="EMBL/GenBank/DDBJ databases">
        <title>Subsurface microbial communities from deep shales in Ohio and West Virginia, USA.</title>
        <authorList>
            <person name="Wrighton K."/>
        </authorList>
    </citation>
    <scope>NUCLEOTIDE SEQUENCE [LARGE SCALE GENOMIC DNA]</scope>
    <source>
        <strain evidence="1 2">OWC-DMM</strain>
    </source>
</reference>
<name>A0A2S6H9F9_9GAMM</name>